<evidence type="ECO:0000313" key="1">
    <source>
        <dbReference type="EMBL" id="SAL78759.1"/>
    </source>
</evidence>
<dbReference type="Gene3D" id="3.40.50.1820">
    <property type="entry name" value="alpha/beta hydrolase"/>
    <property type="match status" value="1"/>
</dbReference>
<dbReference type="RefSeq" id="WP_125477680.1">
    <property type="nucleotide sequence ID" value="NZ_FCOL02000046.1"/>
</dbReference>
<dbReference type="SUPFAM" id="SSF53474">
    <property type="entry name" value="alpha/beta-Hydrolases"/>
    <property type="match status" value="1"/>
</dbReference>
<dbReference type="Proteomes" id="UP000054925">
    <property type="component" value="Unassembled WGS sequence"/>
</dbReference>
<dbReference type="InterPro" id="IPR029058">
    <property type="entry name" value="AB_hydrolase_fold"/>
</dbReference>
<accession>A0A158KDA1</accession>
<organism evidence="1 2">
    <name type="scientific">Caballeronia terrestris</name>
    <dbReference type="NCBI Taxonomy" id="1226301"/>
    <lineage>
        <taxon>Bacteria</taxon>
        <taxon>Pseudomonadati</taxon>
        <taxon>Pseudomonadota</taxon>
        <taxon>Betaproteobacteria</taxon>
        <taxon>Burkholderiales</taxon>
        <taxon>Burkholderiaceae</taxon>
        <taxon>Caballeronia</taxon>
    </lineage>
</organism>
<evidence type="ECO:0000313" key="2">
    <source>
        <dbReference type="Proteomes" id="UP000054925"/>
    </source>
</evidence>
<protein>
    <submittedName>
        <fullName evidence="1">Alpha/beta hydrolase fold protein</fullName>
    </submittedName>
</protein>
<dbReference type="GO" id="GO:0016787">
    <property type="term" value="F:hydrolase activity"/>
    <property type="evidence" value="ECO:0007669"/>
    <property type="project" value="UniProtKB-KW"/>
</dbReference>
<name>A0A158KDA1_9BURK</name>
<comment type="caution">
    <text evidence="1">The sequence shown here is derived from an EMBL/GenBank/DDBJ whole genome shotgun (WGS) entry which is preliminary data.</text>
</comment>
<reference evidence="1" key="1">
    <citation type="submission" date="2016-01" db="EMBL/GenBank/DDBJ databases">
        <authorList>
            <person name="Peeters C."/>
        </authorList>
    </citation>
    <scope>NUCLEOTIDE SEQUENCE [LARGE SCALE GENOMIC DNA]</scope>
    <source>
        <strain evidence="1">LMG 22937</strain>
    </source>
</reference>
<dbReference type="AlphaFoldDB" id="A0A158KDA1"/>
<dbReference type="OrthoDB" id="5380819at2"/>
<dbReference type="EMBL" id="FCOL02000046">
    <property type="protein sequence ID" value="SAL78759.1"/>
    <property type="molecule type" value="Genomic_DNA"/>
</dbReference>
<proteinExistence type="predicted"/>
<keyword evidence="2" id="KW-1185">Reference proteome</keyword>
<gene>
    <name evidence="1" type="ORF">AWB67_05319</name>
</gene>
<sequence>MCHNITIPALLVRGAQSDVVTTGGIDELRERLPQLEVGTVPGAGHMIAGDRNEAFNGAILPFLERHMSA</sequence>
<keyword evidence="1" id="KW-0378">Hydrolase</keyword>